<evidence type="ECO:0000313" key="1">
    <source>
        <dbReference type="EMBL" id="PWF23213.1"/>
    </source>
</evidence>
<dbReference type="EMBL" id="QETA01000003">
    <property type="protein sequence ID" value="PWF23213.1"/>
    <property type="molecule type" value="Genomic_DNA"/>
</dbReference>
<dbReference type="Proteomes" id="UP000245212">
    <property type="component" value="Unassembled WGS sequence"/>
</dbReference>
<evidence type="ECO:0000313" key="2">
    <source>
        <dbReference type="Proteomes" id="UP000245212"/>
    </source>
</evidence>
<dbReference type="AlphaFoldDB" id="A0A2V1K245"/>
<organism evidence="1 2">
    <name type="scientific">Corticimicrobacter populi</name>
    <dbReference type="NCBI Taxonomy" id="2175229"/>
    <lineage>
        <taxon>Bacteria</taxon>
        <taxon>Pseudomonadati</taxon>
        <taxon>Pseudomonadota</taxon>
        <taxon>Betaproteobacteria</taxon>
        <taxon>Burkholderiales</taxon>
        <taxon>Alcaligenaceae</taxon>
        <taxon>Corticimicrobacter</taxon>
    </lineage>
</organism>
<dbReference type="RefSeq" id="WP_109061826.1">
    <property type="nucleotide sequence ID" value="NZ_QETA01000003.1"/>
</dbReference>
<gene>
    <name evidence="1" type="ORF">DD235_09495</name>
</gene>
<sequence length="111" mass="12118">MEKLNLLRALADAGCQLAVQVPVLTGSHTVIATPEQALRLLQDKQEAYGELMGLNRTDYIEWLTSQGSVYCSATTQKGYRCRNTIVSATFLEPSAWKTTCETGGYCAMHAG</sequence>
<protein>
    <submittedName>
        <fullName evidence="1">Uncharacterized protein</fullName>
    </submittedName>
</protein>
<keyword evidence="2" id="KW-1185">Reference proteome</keyword>
<accession>A0A2V1K245</accession>
<name>A0A2V1K245_9BURK</name>
<reference evidence="2" key="1">
    <citation type="submission" date="2018-05" db="EMBL/GenBank/DDBJ databases">
        <authorList>
            <person name="Li Y."/>
        </authorList>
    </citation>
    <scope>NUCLEOTIDE SEQUENCE [LARGE SCALE GENOMIC DNA]</scope>
    <source>
        <strain evidence="2">3d-2-2</strain>
    </source>
</reference>
<proteinExistence type="predicted"/>
<comment type="caution">
    <text evidence="1">The sequence shown here is derived from an EMBL/GenBank/DDBJ whole genome shotgun (WGS) entry which is preliminary data.</text>
</comment>